<dbReference type="PROSITE" id="PS51186">
    <property type="entry name" value="GNAT"/>
    <property type="match status" value="1"/>
</dbReference>
<keyword evidence="3" id="KW-1185">Reference proteome</keyword>
<dbReference type="PANTHER" id="PTHR31143:SF2">
    <property type="entry name" value="FR47-LIKE DOMAIN-CONTAINING PROTEIN-RELATED"/>
    <property type="match status" value="1"/>
</dbReference>
<dbReference type="Pfam" id="PF12746">
    <property type="entry name" value="GNAT_acetyltran"/>
    <property type="match status" value="1"/>
</dbReference>
<dbReference type="InterPro" id="IPR027365">
    <property type="entry name" value="GNAT_acetyltra_YdfB-like"/>
</dbReference>
<dbReference type="SUPFAM" id="SSF55729">
    <property type="entry name" value="Acyl-CoA N-acyltransferases (Nat)"/>
    <property type="match status" value="1"/>
</dbReference>
<dbReference type="Proteomes" id="UP000308230">
    <property type="component" value="Unassembled WGS sequence"/>
</dbReference>
<name>A0A5R9F4H9_9BACL</name>
<dbReference type="InterPro" id="IPR000182">
    <property type="entry name" value="GNAT_dom"/>
</dbReference>
<dbReference type="EMBL" id="SWLG01000007">
    <property type="protein sequence ID" value="TLS37266.1"/>
    <property type="molecule type" value="Genomic_DNA"/>
</dbReference>
<dbReference type="RefSeq" id="WP_138126781.1">
    <property type="nucleotide sequence ID" value="NZ_SWLG01000007.1"/>
</dbReference>
<evidence type="ECO:0000313" key="3">
    <source>
        <dbReference type="Proteomes" id="UP000308230"/>
    </source>
</evidence>
<feature type="domain" description="N-acetyltransferase" evidence="1">
    <location>
        <begin position="143"/>
        <end position="274"/>
    </location>
</feature>
<keyword evidence="2" id="KW-0808">Transferase</keyword>
<dbReference type="Gene3D" id="3.40.630.30">
    <property type="match status" value="1"/>
</dbReference>
<sequence>MIKELDKKDFYKCLSLLQGNPSIEARAVIEGNNPGRVFVDDPKNPGTGLIWFHSNDLGFAFIGDPENGPFNDSLNDFVDNYLVGEMKRRGLNGMYAAVYHHEWERTLSALFQDNEGFGIDNQRVYKFDEQNNLPPSPVFDSRYEIVKLTKQMLEKGKLKNGAFLQKKIQEFWITTEDFFQEGVGFAAIHNNEVASLCFSAFVAGNTHTVDIETLEGHRGNGLAGMLAYEFVKKCREQKITVYWDCMEINEPSNAVAKKTGLTKRFEYRVVYFNF</sequence>
<comment type="caution">
    <text evidence="2">The sequence shown here is derived from an EMBL/GenBank/DDBJ whole genome shotgun (WGS) entry which is preliminary data.</text>
</comment>
<dbReference type="InterPro" id="IPR016181">
    <property type="entry name" value="Acyl_CoA_acyltransferase"/>
</dbReference>
<evidence type="ECO:0000259" key="1">
    <source>
        <dbReference type="PROSITE" id="PS51186"/>
    </source>
</evidence>
<proteinExistence type="predicted"/>
<dbReference type="PANTHER" id="PTHR31143">
    <property type="match status" value="1"/>
</dbReference>
<evidence type="ECO:0000313" key="2">
    <source>
        <dbReference type="EMBL" id="TLS37266.1"/>
    </source>
</evidence>
<dbReference type="GO" id="GO:0016747">
    <property type="term" value="F:acyltransferase activity, transferring groups other than amino-acyl groups"/>
    <property type="evidence" value="ECO:0007669"/>
    <property type="project" value="InterPro"/>
</dbReference>
<reference evidence="2 3" key="1">
    <citation type="submission" date="2019-04" db="EMBL/GenBank/DDBJ databases">
        <title>Bacillus caeni sp. nov., a bacterium isolated from mangrove sediment.</title>
        <authorList>
            <person name="Huang H."/>
            <person name="Mo K."/>
            <person name="Hu Y."/>
        </authorList>
    </citation>
    <scope>NUCLEOTIDE SEQUENCE [LARGE SCALE GENOMIC DNA]</scope>
    <source>
        <strain evidence="2 3">HB172195</strain>
    </source>
</reference>
<dbReference type="OrthoDB" id="7054616at2"/>
<dbReference type="AlphaFoldDB" id="A0A5R9F4H9"/>
<organism evidence="2 3">
    <name type="scientific">Exobacillus caeni</name>
    <dbReference type="NCBI Taxonomy" id="2574798"/>
    <lineage>
        <taxon>Bacteria</taxon>
        <taxon>Bacillati</taxon>
        <taxon>Bacillota</taxon>
        <taxon>Bacilli</taxon>
        <taxon>Bacillales</taxon>
        <taxon>Guptibacillaceae</taxon>
        <taxon>Exobacillus</taxon>
    </lineage>
</organism>
<accession>A0A5R9F4H9</accession>
<gene>
    <name evidence="2" type="ORF">FCL54_12140</name>
</gene>
<protein>
    <submittedName>
        <fullName evidence="2">GNAT family N-acetyltransferase</fullName>
    </submittedName>
</protein>